<keyword evidence="1" id="KW-0175">Coiled coil</keyword>
<reference evidence="3 4" key="1">
    <citation type="journal article" date="2014" name="Int. J. Syst. Evol. Microbiol.">
        <title>Complete genome sequence of Corynebacterium casei LMG S-19264T (=DSM 44701T), isolated from a smear-ripened cheese.</title>
        <authorList>
            <consortium name="US DOE Joint Genome Institute (JGI-PGF)"/>
            <person name="Walter F."/>
            <person name="Albersmeier A."/>
            <person name="Kalinowski J."/>
            <person name="Ruckert C."/>
        </authorList>
    </citation>
    <scope>NUCLEOTIDE SEQUENCE [LARGE SCALE GENOMIC DNA]</scope>
    <source>
        <strain evidence="3 4">CECT 8670</strain>
    </source>
</reference>
<dbReference type="Proteomes" id="UP001228636">
    <property type="component" value="Unassembled WGS sequence"/>
</dbReference>
<evidence type="ECO:0000313" key="3">
    <source>
        <dbReference type="EMBL" id="MDN3620588.1"/>
    </source>
</evidence>
<gene>
    <name evidence="3" type="ORF">QWY81_14075</name>
</gene>
<protein>
    <recommendedName>
        <fullName evidence="5">WG repeat-containing protein</fullName>
    </recommendedName>
</protein>
<dbReference type="RefSeq" id="WP_261972384.1">
    <property type="nucleotide sequence ID" value="NZ_CP103460.1"/>
</dbReference>
<feature type="signal peptide" evidence="2">
    <location>
        <begin position="1"/>
        <end position="19"/>
    </location>
</feature>
<proteinExistence type="predicted"/>
<evidence type="ECO:0000256" key="1">
    <source>
        <dbReference type="SAM" id="Coils"/>
    </source>
</evidence>
<evidence type="ECO:0000256" key="2">
    <source>
        <dbReference type="SAM" id="SignalP"/>
    </source>
</evidence>
<accession>A0AAJ1QYC6</accession>
<dbReference type="EMBL" id="JAUFQH010000012">
    <property type="protein sequence ID" value="MDN3620588.1"/>
    <property type="molecule type" value="Genomic_DNA"/>
</dbReference>
<sequence>MMRLLLTLLCIISFTFTNAQSNTDIANVYLRRAKEAVETNVNYKEALVQFEKALKYVDSISDKNLATLASSIYFENHQFQTTDKEKIAFLKNSETYTRRYFVLEQDNTAEGYTKNLESLILIQESIEALETKLKKEEEQRLRREKASKKIDSLKSLWNQKSESLSINVDNIYNFNTNNVALFKKDGNFGVIDDRGRIIVAATDYKDAISSEGFILLKNKKVNPDKIYSFNTNNKKGVVLPSVTEFNPLATDYGQVMLPRGNGWLVTYPDNSFEPLVYDLKDQKIIRIPNEEDLLKSLKKEDVVDRFNKDSEVKINKVWYQFGGHLGGGVYPLYSEDSYKVRSFLFSTNKKIINADAGFEYIGAYYKETFQAIKKGKVIWINPEGVKVSDVKDGYKNYSGDSKVVQLASGAYQIIRNNVIVLGDEELEKLSDFLRKHKKN</sequence>
<organism evidence="3 4">
    <name type="scientific">Polaribacter sejongensis</name>
    <dbReference type="NCBI Taxonomy" id="985043"/>
    <lineage>
        <taxon>Bacteria</taxon>
        <taxon>Pseudomonadati</taxon>
        <taxon>Bacteroidota</taxon>
        <taxon>Flavobacteriia</taxon>
        <taxon>Flavobacteriales</taxon>
        <taxon>Flavobacteriaceae</taxon>
    </lineage>
</organism>
<feature type="coiled-coil region" evidence="1">
    <location>
        <begin position="119"/>
        <end position="146"/>
    </location>
</feature>
<comment type="caution">
    <text evidence="3">The sequence shown here is derived from an EMBL/GenBank/DDBJ whole genome shotgun (WGS) entry which is preliminary data.</text>
</comment>
<feature type="chain" id="PRO_5042514096" description="WG repeat-containing protein" evidence="2">
    <location>
        <begin position="20"/>
        <end position="439"/>
    </location>
</feature>
<evidence type="ECO:0000313" key="4">
    <source>
        <dbReference type="Proteomes" id="UP001228636"/>
    </source>
</evidence>
<dbReference type="AlphaFoldDB" id="A0AAJ1QYC6"/>
<keyword evidence="2" id="KW-0732">Signal</keyword>
<evidence type="ECO:0008006" key="5">
    <source>
        <dbReference type="Google" id="ProtNLM"/>
    </source>
</evidence>
<name>A0AAJ1QYC6_9FLAO</name>